<sequence>MALSPPIPQPKPKHNRGKPKAKDRGEITPEVAAEVKRRSGGCCEMCGLDRPTDRAWHLELAHLVGKGQCGRGDQPWNVAHLCSPSTNTGTCHNLIDHNRKTYREWVEQKIAELRELYNPADWPGYEEEESMQAEAIAKLKAEMEADTQNSYVQVIGEFLIGHIGQHPEVAEKILDNKKSIGKSLSAMEAAAKKKKQPNGTAMLTPAEGYGVVLNYFGIKGVPNVVVAPVVPVEPVTSPPPSAPAASESSTAVDFDVSFDDF</sequence>
<reference evidence="2 3" key="1">
    <citation type="submission" date="2018-05" db="EMBL/GenBank/DDBJ databases">
        <title>Genomic Encyclopedia of Type Strains, Phase IV (KMG-IV): sequencing the most valuable type-strain genomes for metagenomic binning, comparative biology and taxonomic classification.</title>
        <authorList>
            <person name="Goeker M."/>
        </authorList>
    </citation>
    <scope>NUCLEOTIDE SEQUENCE [LARGE SCALE GENOMIC DNA]</scope>
    <source>
        <strain evidence="2 3">DSM 18773</strain>
    </source>
</reference>
<dbReference type="RefSeq" id="WP_109691134.1">
    <property type="nucleotide sequence ID" value="NZ_QGGL01000024.1"/>
</dbReference>
<protein>
    <submittedName>
        <fullName evidence="2">Uncharacterized protein</fullName>
    </submittedName>
</protein>
<dbReference type="AlphaFoldDB" id="A0A316D325"/>
<evidence type="ECO:0000313" key="3">
    <source>
        <dbReference type="Proteomes" id="UP000245634"/>
    </source>
</evidence>
<feature type="compositionally biased region" description="Low complexity" evidence="1">
    <location>
        <begin position="243"/>
        <end position="252"/>
    </location>
</feature>
<feature type="region of interest" description="Disordered" evidence="1">
    <location>
        <begin position="1"/>
        <end position="28"/>
    </location>
</feature>
<evidence type="ECO:0000256" key="1">
    <source>
        <dbReference type="SAM" id="MobiDB-lite"/>
    </source>
</evidence>
<keyword evidence="3" id="KW-1185">Reference proteome</keyword>
<dbReference type="OrthoDB" id="2636340at2"/>
<name>A0A316D325_9BACL</name>
<accession>A0A316D325</accession>
<comment type="caution">
    <text evidence="2">The sequence shown here is derived from an EMBL/GenBank/DDBJ whole genome shotgun (WGS) entry which is preliminary data.</text>
</comment>
<dbReference type="Proteomes" id="UP000245634">
    <property type="component" value="Unassembled WGS sequence"/>
</dbReference>
<evidence type="ECO:0000313" key="2">
    <source>
        <dbReference type="EMBL" id="PWK05264.1"/>
    </source>
</evidence>
<dbReference type="EMBL" id="QGGL01000024">
    <property type="protein sequence ID" value="PWK05264.1"/>
    <property type="molecule type" value="Genomic_DNA"/>
</dbReference>
<organism evidence="2 3">
    <name type="scientific">Tumebacillus permanentifrigoris</name>
    <dbReference type="NCBI Taxonomy" id="378543"/>
    <lineage>
        <taxon>Bacteria</taxon>
        <taxon>Bacillati</taxon>
        <taxon>Bacillota</taxon>
        <taxon>Bacilli</taxon>
        <taxon>Bacillales</taxon>
        <taxon>Alicyclobacillaceae</taxon>
        <taxon>Tumebacillus</taxon>
    </lineage>
</organism>
<proteinExistence type="predicted"/>
<feature type="region of interest" description="Disordered" evidence="1">
    <location>
        <begin position="235"/>
        <end position="261"/>
    </location>
</feature>
<gene>
    <name evidence="2" type="ORF">C7459_12413</name>
</gene>
<feature type="compositionally biased region" description="Pro residues" evidence="1">
    <location>
        <begin position="1"/>
        <end position="10"/>
    </location>
</feature>